<dbReference type="Proteomes" id="UP001050691">
    <property type="component" value="Unassembled WGS sequence"/>
</dbReference>
<accession>A0AAV5ASU1</accession>
<gene>
    <name evidence="1" type="ORF">Clacol_010352</name>
</gene>
<comment type="caution">
    <text evidence="1">The sequence shown here is derived from an EMBL/GenBank/DDBJ whole genome shotgun (WGS) entry which is preliminary data.</text>
</comment>
<protein>
    <recommendedName>
        <fullName evidence="3">HNH nuclease domain-containing protein</fullName>
    </recommendedName>
</protein>
<dbReference type="AlphaFoldDB" id="A0AAV5ASU1"/>
<sequence length="352" mass="39621">MTDTDQSSTSVGSQSTIMANVAEPFIGTTQELIDEAERILALFKQNKDRLRPHHSDLPSPRVCRRVDPHALLEMMLKHAPNELGRRYVAKAICKCHRDDSSTLVDLSNTWLRYLLFPFKANRSSTSVPSSESTTPTLDTDTAYNLDPYPPGHNPNWFIHAPQNEDTLPLVVAHIIKGAIGIFDSNKDIGSFTTWDILTNFIGWDTKQTQEIVLKLDMPLNGMFLQHDLYYMWDEFAWTLKPVVDNGLVVPDTYDVEVIHPRGFPSLYKANGSPINRRITFQDRGGDQSVQAYMPEEDLRLTSHPRPLPDPELISLHQALCKVLHLSGAAEFINSVFRDLGEGGVELPSTKTL</sequence>
<keyword evidence="2" id="KW-1185">Reference proteome</keyword>
<organism evidence="1 2">
    <name type="scientific">Clathrus columnatus</name>
    <dbReference type="NCBI Taxonomy" id="1419009"/>
    <lineage>
        <taxon>Eukaryota</taxon>
        <taxon>Fungi</taxon>
        <taxon>Dikarya</taxon>
        <taxon>Basidiomycota</taxon>
        <taxon>Agaricomycotina</taxon>
        <taxon>Agaricomycetes</taxon>
        <taxon>Phallomycetidae</taxon>
        <taxon>Phallales</taxon>
        <taxon>Clathraceae</taxon>
        <taxon>Clathrus</taxon>
    </lineage>
</organism>
<evidence type="ECO:0008006" key="3">
    <source>
        <dbReference type="Google" id="ProtNLM"/>
    </source>
</evidence>
<evidence type="ECO:0000313" key="2">
    <source>
        <dbReference type="Proteomes" id="UP001050691"/>
    </source>
</evidence>
<reference evidence="1" key="1">
    <citation type="submission" date="2021-10" db="EMBL/GenBank/DDBJ databases">
        <title>De novo Genome Assembly of Clathrus columnatus (Basidiomycota, Fungi) Using Illumina and Nanopore Sequence Data.</title>
        <authorList>
            <person name="Ogiso-Tanaka E."/>
            <person name="Itagaki H."/>
            <person name="Hosoya T."/>
            <person name="Hosaka K."/>
        </authorList>
    </citation>
    <scope>NUCLEOTIDE SEQUENCE</scope>
    <source>
        <strain evidence="1">MO-923</strain>
    </source>
</reference>
<proteinExistence type="predicted"/>
<dbReference type="EMBL" id="BPWL01000012">
    <property type="protein sequence ID" value="GJJ16073.1"/>
    <property type="molecule type" value="Genomic_DNA"/>
</dbReference>
<evidence type="ECO:0000313" key="1">
    <source>
        <dbReference type="EMBL" id="GJJ16073.1"/>
    </source>
</evidence>
<name>A0AAV5ASU1_9AGAM</name>